<evidence type="ECO:0000259" key="14">
    <source>
        <dbReference type="Pfam" id="PF00150"/>
    </source>
</evidence>
<dbReference type="GO" id="GO:0030245">
    <property type="term" value="P:cellulose catabolic process"/>
    <property type="evidence" value="ECO:0007669"/>
    <property type="project" value="UniProtKB-KW"/>
</dbReference>
<dbReference type="Pfam" id="PF00150">
    <property type="entry name" value="Cellulase"/>
    <property type="match status" value="1"/>
</dbReference>
<evidence type="ECO:0000256" key="2">
    <source>
        <dbReference type="ARBA" id="ARBA00005641"/>
    </source>
</evidence>
<dbReference type="GO" id="GO:0008810">
    <property type="term" value="F:cellulase activity"/>
    <property type="evidence" value="ECO:0007669"/>
    <property type="project" value="UniProtKB-EC"/>
</dbReference>
<evidence type="ECO:0000313" key="15">
    <source>
        <dbReference type="EMBL" id="OAA40691.1"/>
    </source>
</evidence>
<dbReference type="InterPro" id="IPR001547">
    <property type="entry name" value="Glyco_hydro_5"/>
</dbReference>
<comment type="caution">
    <text evidence="15">The sequence shown here is derived from an EMBL/GenBank/DDBJ whole genome shotgun (WGS) entry which is preliminary data.</text>
</comment>
<dbReference type="AlphaFoldDB" id="A0A167C256"/>
<dbReference type="OrthoDB" id="5823761at2759"/>
<name>A0A167C256_METRR</name>
<comment type="catalytic activity">
    <reaction evidence="1">
        <text>Endohydrolysis of (1-&gt;4)-beta-D-glucosidic linkages in cellulose, lichenin and cereal beta-D-glucans.</text>
        <dbReference type="EC" id="3.2.1.4"/>
    </reaction>
</comment>
<evidence type="ECO:0000256" key="3">
    <source>
        <dbReference type="ARBA" id="ARBA00012601"/>
    </source>
</evidence>
<keyword evidence="16" id="KW-1185">Reference proteome</keyword>
<dbReference type="STRING" id="1081105.A0A167C256"/>
<evidence type="ECO:0000256" key="4">
    <source>
        <dbReference type="ARBA" id="ARBA00022729"/>
    </source>
</evidence>
<evidence type="ECO:0000256" key="5">
    <source>
        <dbReference type="ARBA" id="ARBA00022801"/>
    </source>
</evidence>
<proteinExistence type="inferred from homology"/>
<evidence type="ECO:0000256" key="12">
    <source>
        <dbReference type="ARBA" id="ARBA00074271"/>
    </source>
</evidence>
<sequence>MTSPTVEPGNSKTKLQDQGVAMAGIDFGCQINGSCPGEKVQVPLASLGGADSAGQMKHFVEDDGMNTFRLSMSWQFITARQVSGELDKINFGNFDKLVQACLDLGAYCMLDLHNFARYDDGIIGQGGPTDEVFAGLWKQLATYYAKSDRIIFGLMNEPHDLDIKLWAKSCQAAVTAIRKAGATSQIILLPGTNFASAETFVSTGSADALAAITNPDGSTDKLVLDLHKYLDINNSGTHSECTTNNVEGFKTIAEWLRKNKRLGLVSETGASMDQSCMTRFCEQNKFIAQNDDVFVGFVGWSAGGFDGTYLLTLTPSKSGDKWIDNKLMRDCILRPFAKGGSSPYRALLSTTKASATSTTEATQDTASATATGDKNVNANMAAPEKDNAAGRITVPTACIFLASMGTVATAQAVAD</sequence>
<reference evidence="15 16" key="1">
    <citation type="journal article" date="2016" name="Genome Biol. Evol.">
        <title>Divergent and convergent evolution of fungal pathogenicity.</title>
        <authorList>
            <person name="Shang Y."/>
            <person name="Xiao G."/>
            <person name="Zheng P."/>
            <person name="Cen K."/>
            <person name="Zhan S."/>
            <person name="Wang C."/>
        </authorList>
    </citation>
    <scope>NUCLEOTIDE SEQUENCE [LARGE SCALE GENOMIC DNA]</scope>
    <source>
        <strain evidence="15 16">RCEF 4871</strain>
    </source>
</reference>
<keyword evidence="4" id="KW-0732">Signal</keyword>
<dbReference type="Proteomes" id="UP000243498">
    <property type="component" value="Unassembled WGS sequence"/>
</dbReference>
<evidence type="ECO:0000256" key="8">
    <source>
        <dbReference type="ARBA" id="ARBA00023283"/>
    </source>
</evidence>
<keyword evidence="7" id="KW-0119">Carbohydrate metabolism</keyword>
<evidence type="ECO:0000313" key="16">
    <source>
        <dbReference type="Proteomes" id="UP000243498"/>
    </source>
</evidence>
<keyword evidence="6" id="KW-0136">Cellulose degradation</keyword>
<dbReference type="PANTHER" id="PTHR34142:SF5">
    <property type="entry name" value="CBM1 DOMAIN-CONTAINING PROTEIN"/>
    <property type="match status" value="1"/>
</dbReference>
<evidence type="ECO:0000256" key="7">
    <source>
        <dbReference type="ARBA" id="ARBA00023277"/>
    </source>
</evidence>
<evidence type="ECO:0000256" key="10">
    <source>
        <dbReference type="ARBA" id="ARBA00023326"/>
    </source>
</evidence>
<evidence type="ECO:0000256" key="9">
    <source>
        <dbReference type="ARBA" id="ARBA00023295"/>
    </source>
</evidence>
<keyword evidence="5 13" id="KW-0378">Hydrolase</keyword>
<accession>A0A167C256</accession>
<comment type="function">
    <text evidence="11">Endoglucanase (EG) that cleaves the internal beta-1,4-glucosidic bonds in cellulose. The degradation of cellulose involves an interplay between different cellulolytic enzymes. Hydrolysis starts with EGs, which cut internal glycosidic linkages to reduce the polymerization degree of the substrate and creates new chain ends for exocellobiohydrolases (CBHs). The CBH release the disaccharide cellobiose from the non-reducing end of the cellulose polymer chain. Finally, beta-1,4-glucosidases hydrolyze the cellobiose and other short cello-oligosaccharides into glucose units.</text>
</comment>
<comment type="similarity">
    <text evidence="2 13">Belongs to the glycosyl hydrolase 5 (cellulase A) family.</text>
</comment>
<evidence type="ECO:0000256" key="11">
    <source>
        <dbReference type="ARBA" id="ARBA00059691"/>
    </source>
</evidence>
<dbReference type="Gene3D" id="3.20.20.80">
    <property type="entry name" value="Glycosidases"/>
    <property type="match status" value="1"/>
</dbReference>
<organism evidence="15 16">
    <name type="scientific">Metarhizium rileyi (strain RCEF 4871)</name>
    <name type="common">Nomuraea rileyi</name>
    <dbReference type="NCBI Taxonomy" id="1649241"/>
    <lineage>
        <taxon>Eukaryota</taxon>
        <taxon>Fungi</taxon>
        <taxon>Dikarya</taxon>
        <taxon>Ascomycota</taxon>
        <taxon>Pezizomycotina</taxon>
        <taxon>Sordariomycetes</taxon>
        <taxon>Hypocreomycetidae</taxon>
        <taxon>Hypocreales</taxon>
        <taxon>Clavicipitaceae</taxon>
        <taxon>Metarhizium</taxon>
    </lineage>
</organism>
<evidence type="ECO:0000256" key="6">
    <source>
        <dbReference type="ARBA" id="ARBA00023001"/>
    </source>
</evidence>
<dbReference type="FunFam" id="3.20.20.80:FF:000124">
    <property type="entry name" value="Exported cellulase"/>
    <property type="match status" value="1"/>
</dbReference>
<dbReference type="EMBL" id="AZHC01000018">
    <property type="protein sequence ID" value="OAA40691.1"/>
    <property type="molecule type" value="Genomic_DNA"/>
</dbReference>
<keyword evidence="10" id="KW-0624">Polysaccharide degradation</keyword>
<gene>
    <name evidence="15" type="ORF">NOR_05779</name>
</gene>
<dbReference type="EC" id="3.2.1.4" evidence="3"/>
<dbReference type="OMA" id="YTDNKLM"/>
<dbReference type="PROSITE" id="PS00659">
    <property type="entry name" value="GLYCOSYL_HYDROL_F5"/>
    <property type="match status" value="1"/>
</dbReference>
<keyword evidence="8" id="KW-0873">Pyrrolidone carboxylic acid</keyword>
<feature type="domain" description="Glycoside hydrolase family 5" evidence="14">
    <location>
        <begin position="51"/>
        <end position="301"/>
    </location>
</feature>
<dbReference type="SUPFAM" id="SSF51445">
    <property type="entry name" value="(Trans)glycosidases"/>
    <property type="match status" value="1"/>
</dbReference>
<evidence type="ECO:0000256" key="13">
    <source>
        <dbReference type="RuleBase" id="RU361153"/>
    </source>
</evidence>
<dbReference type="PANTHER" id="PTHR34142">
    <property type="entry name" value="ENDO-BETA-1,4-GLUCANASE A"/>
    <property type="match status" value="1"/>
</dbReference>
<dbReference type="InterPro" id="IPR018087">
    <property type="entry name" value="Glyco_hydro_5_CS"/>
</dbReference>
<protein>
    <recommendedName>
        <fullName evidence="12">Endoglucanase EG-II</fullName>
        <ecNumber evidence="3">3.2.1.4</ecNumber>
    </recommendedName>
</protein>
<dbReference type="InterPro" id="IPR017853">
    <property type="entry name" value="GH"/>
</dbReference>
<evidence type="ECO:0000256" key="1">
    <source>
        <dbReference type="ARBA" id="ARBA00000966"/>
    </source>
</evidence>
<keyword evidence="9 13" id="KW-0326">Glycosidase</keyword>